<keyword evidence="4 8" id="KW-0547">Nucleotide-binding</keyword>
<evidence type="ECO:0000256" key="7">
    <source>
        <dbReference type="ARBA" id="ARBA00023150"/>
    </source>
</evidence>
<dbReference type="InterPro" id="IPR013482">
    <property type="entry name" value="Molybde_CF_guanTrfase"/>
</dbReference>
<reference evidence="10 11" key="1">
    <citation type="submission" date="2021-07" db="EMBL/GenBank/DDBJ databases">
        <authorList>
            <person name="So Y."/>
        </authorList>
    </citation>
    <scope>NUCLEOTIDE SEQUENCE [LARGE SCALE GENOMIC DNA]</scope>
    <source>
        <strain evidence="10 11">Y3S6</strain>
    </source>
</reference>
<dbReference type="NCBIfam" id="TIGR02665">
    <property type="entry name" value="molyb_mobA"/>
    <property type="match status" value="1"/>
</dbReference>
<keyword evidence="7 8" id="KW-0501">Molybdenum cofactor biosynthesis</keyword>
<evidence type="ECO:0000256" key="2">
    <source>
        <dbReference type="ARBA" id="ARBA00022679"/>
    </source>
</evidence>
<evidence type="ECO:0000256" key="5">
    <source>
        <dbReference type="ARBA" id="ARBA00022842"/>
    </source>
</evidence>
<gene>
    <name evidence="8 10" type="primary">mobA</name>
    <name evidence="10" type="ORF">KPL81_08420</name>
</gene>
<dbReference type="SUPFAM" id="SSF53448">
    <property type="entry name" value="Nucleotide-diphospho-sugar transferases"/>
    <property type="match status" value="1"/>
</dbReference>
<dbReference type="Proteomes" id="UP000769617">
    <property type="component" value="Unassembled WGS sequence"/>
</dbReference>
<evidence type="ECO:0000256" key="4">
    <source>
        <dbReference type="ARBA" id="ARBA00022741"/>
    </source>
</evidence>
<evidence type="ECO:0000256" key="6">
    <source>
        <dbReference type="ARBA" id="ARBA00023134"/>
    </source>
</evidence>
<evidence type="ECO:0000256" key="8">
    <source>
        <dbReference type="HAMAP-Rule" id="MF_00316"/>
    </source>
</evidence>
<comment type="similarity">
    <text evidence="8">Belongs to the MobA family.</text>
</comment>
<name>A0ABS6ZM93_9GAMM</name>
<protein>
    <recommendedName>
        <fullName evidence="8">Molybdenum cofactor guanylyltransferase</fullName>
        <shortName evidence="8">MoCo guanylyltransferase</shortName>
        <ecNumber evidence="8">2.7.7.77</ecNumber>
    </recommendedName>
    <alternativeName>
        <fullName evidence="8">GTP:molybdopterin guanylyltransferase</fullName>
    </alternativeName>
    <alternativeName>
        <fullName evidence="8">Mo-MPT guanylyltransferase</fullName>
    </alternativeName>
    <alternativeName>
        <fullName evidence="8">Molybdopterin guanylyltransferase</fullName>
    </alternativeName>
    <alternativeName>
        <fullName evidence="8">Molybdopterin-guanine dinucleotide synthase</fullName>
        <shortName evidence="8">MGD synthase</shortName>
    </alternativeName>
</protein>
<sequence>MTDRSEARALDPLTDVTGLILAGGQGSRMGGRDKGLERLGGVALVDHVRAHLAGNVAEVLISANRHLERYRTLVDRVVTDTEGGFQGPLMGIYSGLCAATTPWVLVVPCDTPLLPDDLVTRMTAGIGHHRIAVAHDGERWHPVVMLLERALAGDLCTALAAGERKVGRWIERHAWTCVDFSDCPGAFGNLNTEEDKRRLEARMHSKRRGGP</sequence>
<comment type="caution">
    <text evidence="10">The sequence shown here is derived from an EMBL/GenBank/DDBJ whole genome shotgun (WGS) entry which is preliminary data.</text>
</comment>
<comment type="domain">
    <text evidence="8">The N-terminal domain determines nucleotide recognition and specific binding, while the C-terminal domain determines the specific binding to the target protein.</text>
</comment>
<keyword evidence="2 8" id="KW-0808">Transferase</keyword>
<keyword evidence="11" id="KW-1185">Reference proteome</keyword>
<dbReference type="InterPro" id="IPR029044">
    <property type="entry name" value="Nucleotide-diphossugar_trans"/>
</dbReference>
<feature type="binding site" evidence="8">
    <location>
        <begin position="21"/>
        <end position="23"/>
    </location>
    <ligand>
        <name>GTP</name>
        <dbReference type="ChEBI" id="CHEBI:37565"/>
    </ligand>
</feature>
<dbReference type="RefSeq" id="WP_219791446.1">
    <property type="nucleotide sequence ID" value="NZ_JAHYCA010000003.1"/>
</dbReference>
<organism evidence="10 11">
    <name type="scientific">Billgrantia antri</name>
    <dbReference type="NCBI Taxonomy" id="2846777"/>
    <lineage>
        <taxon>Bacteria</taxon>
        <taxon>Pseudomonadati</taxon>
        <taxon>Pseudomonadota</taxon>
        <taxon>Gammaproteobacteria</taxon>
        <taxon>Oceanospirillales</taxon>
        <taxon>Halomonadaceae</taxon>
        <taxon>Billgrantia</taxon>
    </lineage>
</organism>
<dbReference type="EC" id="2.7.7.77" evidence="8"/>
<evidence type="ECO:0000313" key="11">
    <source>
        <dbReference type="Proteomes" id="UP000769617"/>
    </source>
</evidence>
<keyword evidence="10" id="KW-0548">Nucleotidyltransferase</keyword>
<comment type="subcellular location">
    <subcellularLocation>
        <location evidence="8">Cytoplasm</location>
    </subcellularLocation>
</comment>
<feature type="binding site" evidence="8">
    <location>
        <position position="80"/>
    </location>
    <ligand>
        <name>GTP</name>
        <dbReference type="ChEBI" id="CHEBI:37565"/>
    </ligand>
</feature>
<comment type="function">
    <text evidence="8">Transfers a GMP moiety from GTP to Mo-molybdopterin (Mo-MPT) cofactor (Moco or molybdenum cofactor) to form Mo-molybdopterin guanine dinucleotide (Mo-MGD) cofactor.</text>
</comment>
<evidence type="ECO:0000256" key="3">
    <source>
        <dbReference type="ARBA" id="ARBA00022723"/>
    </source>
</evidence>
<keyword evidence="1 8" id="KW-0963">Cytoplasm</keyword>
<dbReference type="InterPro" id="IPR025877">
    <property type="entry name" value="MobA-like_NTP_Trfase"/>
</dbReference>
<feature type="binding site" evidence="8">
    <location>
        <position position="34"/>
    </location>
    <ligand>
        <name>GTP</name>
        <dbReference type="ChEBI" id="CHEBI:37565"/>
    </ligand>
</feature>
<dbReference type="HAMAP" id="MF_00316">
    <property type="entry name" value="MobA"/>
    <property type="match status" value="1"/>
</dbReference>
<feature type="domain" description="MobA-like NTP transferase" evidence="9">
    <location>
        <begin position="18"/>
        <end position="173"/>
    </location>
</feature>
<evidence type="ECO:0000256" key="1">
    <source>
        <dbReference type="ARBA" id="ARBA00022490"/>
    </source>
</evidence>
<dbReference type="GO" id="GO:0061603">
    <property type="term" value="F:molybdenum cofactor guanylyltransferase activity"/>
    <property type="evidence" value="ECO:0007669"/>
    <property type="project" value="UniProtKB-EC"/>
</dbReference>
<keyword evidence="5 8" id="KW-0460">Magnesium</keyword>
<evidence type="ECO:0000259" key="9">
    <source>
        <dbReference type="Pfam" id="PF12804"/>
    </source>
</evidence>
<dbReference type="PANTHER" id="PTHR19136">
    <property type="entry name" value="MOLYBDENUM COFACTOR GUANYLYLTRANSFERASE"/>
    <property type="match status" value="1"/>
</dbReference>
<feature type="binding site" evidence="8">
    <location>
        <position position="110"/>
    </location>
    <ligand>
        <name>GTP</name>
        <dbReference type="ChEBI" id="CHEBI:37565"/>
    </ligand>
</feature>
<comment type="cofactor">
    <cofactor evidence="8">
        <name>Mg(2+)</name>
        <dbReference type="ChEBI" id="CHEBI:18420"/>
    </cofactor>
</comment>
<dbReference type="CDD" id="cd02503">
    <property type="entry name" value="MobA"/>
    <property type="match status" value="1"/>
</dbReference>
<dbReference type="Pfam" id="PF12804">
    <property type="entry name" value="NTP_transf_3"/>
    <property type="match status" value="1"/>
</dbReference>
<dbReference type="PANTHER" id="PTHR19136:SF81">
    <property type="entry name" value="MOLYBDENUM COFACTOR GUANYLYLTRANSFERASE"/>
    <property type="match status" value="1"/>
</dbReference>
<accession>A0ABS6ZM93</accession>
<keyword evidence="6 8" id="KW-0342">GTP-binding</keyword>
<dbReference type="EMBL" id="JAHYCA010000003">
    <property type="protein sequence ID" value="MBW6391181.1"/>
    <property type="molecule type" value="Genomic_DNA"/>
</dbReference>
<comment type="subunit">
    <text evidence="8">Monomer.</text>
</comment>
<dbReference type="Gene3D" id="3.90.550.10">
    <property type="entry name" value="Spore Coat Polysaccharide Biosynthesis Protein SpsA, Chain A"/>
    <property type="match status" value="1"/>
</dbReference>
<feature type="binding site" evidence="8">
    <location>
        <position position="110"/>
    </location>
    <ligand>
        <name>Mg(2+)</name>
        <dbReference type="ChEBI" id="CHEBI:18420"/>
    </ligand>
</feature>
<evidence type="ECO:0000313" key="10">
    <source>
        <dbReference type="EMBL" id="MBW6391181.1"/>
    </source>
</evidence>
<proteinExistence type="inferred from homology"/>
<keyword evidence="3 8" id="KW-0479">Metal-binding</keyword>
<comment type="catalytic activity">
    <reaction evidence="8">
        <text>Mo-molybdopterin + GTP + H(+) = Mo-molybdopterin guanine dinucleotide + diphosphate</text>
        <dbReference type="Rhea" id="RHEA:34243"/>
        <dbReference type="ChEBI" id="CHEBI:15378"/>
        <dbReference type="ChEBI" id="CHEBI:33019"/>
        <dbReference type="ChEBI" id="CHEBI:37565"/>
        <dbReference type="ChEBI" id="CHEBI:71302"/>
        <dbReference type="ChEBI" id="CHEBI:71310"/>
        <dbReference type="EC" id="2.7.7.77"/>
    </reaction>
</comment>
<comment type="caution">
    <text evidence="8">Lacks conserved residue(s) required for the propagation of feature annotation.</text>
</comment>